<keyword evidence="3" id="KW-1185">Reference proteome</keyword>
<protein>
    <submittedName>
        <fullName evidence="2">Uncharacterized protein</fullName>
    </submittedName>
</protein>
<evidence type="ECO:0000256" key="1">
    <source>
        <dbReference type="SAM" id="MobiDB-lite"/>
    </source>
</evidence>
<feature type="region of interest" description="Disordered" evidence="1">
    <location>
        <begin position="1"/>
        <end position="32"/>
    </location>
</feature>
<evidence type="ECO:0000313" key="3">
    <source>
        <dbReference type="Proteomes" id="UP000317093"/>
    </source>
</evidence>
<sequence length="32" mass="3293">MTLEGSDLQPLKGMGGKDVFEGENGAGNRGAR</sequence>
<dbReference type="AlphaFoldDB" id="A0A518B1K7"/>
<organism evidence="2 3">
    <name type="scientific">Kolteria novifilia</name>
    <dbReference type="NCBI Taxonomy" id="2527975"/>
    <lineage>
        <taxon>Bacteria</taxon>
        <taxon>Pseudomonadati</taxon>
        <taxon>Planctomycetota</taxon>
        <taxon>Planctomycetia</taxon>
        <taxon>Kolteriales</taxon>
        <taxon>Kolteriaceae</taxon>
        <taxon>Kolteria</taxon>
    </lineage>
</organism>
<name>A0A518B1K7_9BACT</name>
<evidence type="ECO:0000313" key="2">
    <source>
        <dbReference type="EMBL" id="QDU60865.1"/>
    </source>
</evidence>
<reference evidence="2 3" key="1">
    <citation type="submission" date="2019-02" db="EMBL/GenBank/DDBJ databases">
        <title>Deep-cultivation of Planctomycetes and their phenomic and genomic characterization uncovers novel biology.</title>
        <authorList>
            <person name="Wiegand S."/>
            <person name="Jogler M."/>
            <person name="Boedeker C."/>
            <person name="Pinto D."/>
            <person name="Vollmers J."/>
            <person name="Rivas-Marin E."/>
            <person name="Kohn T."/>
            <person name="Peeters S.H."/>
            <person name="Heuer A."/>
            <person name="Rast P."/>
            <person name="Oberbeckmann S."/>
            <person name="Bunk B."/>
            <person name="Jeske O."/>
            <person name="Meyerdierks A."/>
            <person name="Storesund J.E."/>
            <person name="Kallscheuer N."/>
            <person name="Luecker S."/>
            <person name="Lage O.M."/>
            <person name="Pohl T."/>
            <person name="Merkel B.J."/>
            <person name="Hornburger P."/>
            <person name="Mueller R.-W."/>
            <person name="Bruemmer F."/>
            <person name="Labrenz M."/>
            <person name="Spormann A.M."/>
            <person name="Op den Camp H."/>
            <person name="Overmann J."/>
            <person name="Amann R."/>
            <person name="Jetten M.S.M."/>
            <person name="Mascher T."/>
            <person name="Medema M.H."/>
            <person name="Devos D.P."/>
            <person name="Kaster A.-K."/>
            <person name="Ovreas L."/>
            <person name="Rohde M."/>
            <person name="Galperin M.Y."/>
            <person name="Jogler C."/>
        </authorList>
    </citation>
    <scope>NUCLEOTIDE SEQUENCE [LARGE SCALE GENOMIC DNA]</scope>
    <source>
        <strain evidence="2 3">Pan216</strain>
    </source>
</reference>
<proteinExistence type="predicted"/>
<dbReference type="EMBL" id="CP036279">
    <property type="protein sequence ID" value="QDU60865.1"/>
    <property type="molecule type" value="Genomic_DNA"/>
</dbReference>
<gene>
    <name evidence="2" type="ORF">Pan216_17180</name>
</gene>
<accession>A0A518B1K7</accession>
<dbReference type="Proteomes" id="UP000317093">
    <property type="component" value="Chromosome"/>
</dbReference>
<dbReference type="KEGG" id="knv:Pan216_17180"/>